<sequence>MPQLPATHRNPNRQRGVAALELALVFPVLFLMMYGLLSYGLIFAAQHSLAQSAAEGARAALRFDSLNDAEASRTTAACTMAKQGVRWLEQVSGRAIACQTQLVTAVQCQIPAALASRVRCLSVSLNYDYAATPILPRLPLLPTPQRLTGMAVTQIALSY</sequence>
<dbReference type="EMBL" id="PDEA01000001">
    <property type="protein sequence ID" value="PEH87474.1"/>
    <property type="molecule type" value="Genomic_DNA"/>
</dbReference>
<dbReference type="GeneID" id="80803417"/>
<dbReference type="Pfam" id="PF07811">
    <property type="entry name" value="TadE"/>
    <property type="match status" value="1"/>
</dbReference>
<organism evidence="3 4">
    <name type="scientific">Comamonas terrigena</name>
    <dbReference type="NCBI Taxonomy" id="32013"/>
    <lineage>
        <taxon>Bacteria</taxon>
        <taxon>Pseudomonadati</taxon>
        <taxon>Pseudomonadota</taxon>
        <taxon>Betaproteobacteria</taxon>
        <taxon>Burkholderiales</taxon>
        <taxon>Comamonadaceae</taxon>
        <taxon>Comamonas</taxon>
    </lineage>
</organism>
<keyword evidence="1" id="KW-1133">Transmembrane helix</keyword>
<evidence type="ECO:0000256" key="1">
    <source>
        <dbReference type="SAM" id="Phobius"/>
    </source>
</evidence>
<gene>
    <name evidence="3" type="ORF">CRM82_01520</name>
</gene>
<evidence type="ECO:0000313" key="4">
    <source>
        <dbReference type="Proteomes" id="UP000220246"/>
    </source>
</evidence>
<name>A0A2A7UQE5_COMTR</name>
<keyword evidence="1" id="KW-0472">Membrane</keyword>
<dbReference type="InterPro" id="IPR012495">
    <property type="entry name" value="TadE-like_dom"/>
</dbReference>
<feature type="domain" description="TadE-like" evidence="2">
    <location>
        <begin position="16"/>
        <end position="58"/>
    </location>
</feature>
<accession>A0A2A7UQE5</accession>
<keyword evidence="1" id="KW-0812">Transmembrane</keyword>
<evidence type="ECO:0000259" key="2">
    <source>
        <dbReference type="Pfam" id="PF07811"/>
    </source>
</evidence>
<reference evidence="4" key="1">
    <citation type="submission" date="2017-09" db="EMBL/GenBank/DDBJ databases">
        <title>FDA dAtabase for Regulatory Grade micrObial Sequences (FDA-ARGOS): Supporting development and validation of Infectious Disease Dx tests.</title>
        <authorList>
            <person name="Minogue T."/>
            <person name="Wolcott M."/>
            <person name="Wasieloski L."/>
            <person name="Aguilar W."/>
            <person name="Moore D."/>
            <person name="Tallon L."/>
            <person name="Sadzewicz L."/>
            <person name="Ott S."/>
            <person name="Zhao X."/>
            <person name="Nagaraj S."/>
            <person name="Vavikolanu K."/>
            <person name="Aluvathingal J."/>
            <person name="Nadendla S."/>
            <person name="Sichtig H."/>
        </authorList>
    </citation>
    <scope>NUCLEOTIDE SEQUENCE [LARGE SCALE GENOMIC DNA]</scope>
    <source>
        <strain evidence="4">FDAARGOS_394</strain>
    </source>
</reference>
<evidence type="ECO:0000313" key="3">
    <source>
        <dbReference type="EMBL" id="PEH87474.1"/>
    </source>
</evidence>
<dbReference type="RefSeq" id="WP_083520628.1">
    <property type="nucleotide sequence ID" value="NZ_PDEA01000001.1"/>
</dbReference>
<comment type="caution">
    <text evidence="3">The sequence shown here is derived from an EMBL/GenBank/DDBJ whole genome shotgun (WGS) entry which is preliminary data.</text>
</comment>
<dbReference type="STRING" id="1219032.GCA_001515545_03858"/>
<keyword evidence="4" id="KW-1185">Reference proteome</keyword>
<protein>
    <submittedName>
        <fullName evidence="3">Pilus assembly protein TadE</fullName>
    </submittedName>
</protein>
<dbReference type="AlphaFoldDB" id="A0A2A7UQE5"/>
<dbReference type="OrthoDB" id="8688629at2"/>
<proteinExistence type="predicted"/>
<feature type="transmembrane region" description="Helical" evidence="1">
    <location>
        <begin position="20"/>
        <end position="42"/>
    </location>
</feature>
<dbReference type="Proteomes" id="UP000220246">
    <property type="component" value="Unassembled WGS sequence"/>
</dbReference>